<protein>
    <submittedName>
        <fullName evidence="1">Uncharacterized protein</fullName>
    </submittedName>
</protein>
<keyword evidence="2" id="KW-1185">Reference proteome</keyword>
<dbReference type="AlphaFoldDB" id="A0A8X6UIA5"/>
<dbReference type="EMBL" id="BMAW01030690">
    <property type="protein sequence ID" value="GFU17690.1"/>
    <property type="molecule type" value="Genomic_DNA"/>
</dbReference>
<evidence type="ECO:0000313" key="1">
    <source>
        <dbReference type="EMBL" id="GFU17690.1"/>
    </source>
</evidence>
<proteinExistence type="predicted"/>
<name>A0A8X6UIA5_NEPPI</name>
<dbReference type="Proteomes" id="UP000887013">
    <property type="component" value="Unassembled WGS sequence"/>
</dbReference>
<dbReference type="OrthoDB" id="10460339at2759"/>
<gene>
    <name evidence="1" type="ORF">NPIL_383021</name>
</gene>
<sequence>MSWAFSRGKTPVKPIYLESAVIACFFSSLERLALKQNCYLCLLFDWKWNGRALCGRLIYRHSWRQNLLSGAFYCVSAKFLFHSQRDIKVGVHRPCGPHLLDLLKYKLFNAG</sequence>
<accession>A0A8X6UIA5</accession>
<comment type="caution">
    <text evidence="1">The sequence shown here is derived from an EMBL/GenBank/DDBJ whole genome shotgun (WGS) entry which is preliminary data.</text>
</comment>
<evidence type="ECO:0000313" key="2">
    <source>
        <dbReference type="Proteomes" id="UP000887013"/>
    </source>
</evidence>
<reference evidence="1" key="1">
    <citation type="submission" date="2020-08" db="EMBL/GenBank/DDBJ databases">
        <title>Multicomponent nature underlies the extraordinary mechanical properties of spider dragline silk.</title>
        <authorList>
            <person name="Kono N."/>
            <person name="Nakamura H."/>
            <person name="Mori M."/>
            <person name="Yoshida Y."/>
            <person name="Ohtoshi R."/>
            <person name="Malay A.D."/>
            <person name="Moran D.A.P."/>
            <person name="Tomita M."/>
            <person name="Numata K."/>
            <person name="Arakawa K."/>
        </authorList>
    </citation>
    <scope>NUCLEOTIDE SEQUENCE</scope>
</reference>
<organism evidence="1 2">
    <name type="scientific">Nephila pilipes</name>
    <name type="common">Giant wood spider</name>
    <name type="synonym">Nephila maculata</name>
    <dbReference type="NCBI Taxonomy" id="299642"/>
    <lineage>
        <taxon>Eukaryota</taxon>
        <taxon>Metazoa</taxon>
        <taxon>Ecdysozoa</taxon>
        <taxon>Arthropoda</taxon>
        <taxon>Chelicerata</taxon>
        <taxon>Arachnida</taxon>
        <taxon>Araneae</taxon>
        <taxon>Araneomorphae</taxon>
        <taxon>Entelegynae</taxon>
        <taxon>Araneoidea</taxon>
        <taxon>Nephilidae</taxon>
        <taxon>Nephila</taxon>
    </lineage>
</organism>